<dbReference type="RefSeq" id="WP_156242543.1">
    <property type="nucleotide sequence ID" value="NZ_BAAAZL010000004.1"/>
</dbReference>
<keyword evidence="1" id="KW-0472">Membrane</keyword>
<keyword evidence="1" id="KW-1133">Transmembrane helix</keyword>
<dbReference type="Proteomes" id="UP000422989">
    <property type="component" value="Chromosome"/>
</dbReference>
<keyword evidence="3" id="KW-1185">Reference proteome</keyword>
<feature type="transmembrane region" description="Helical" evidence="1">
    <location>
        <begin position="123"/>
        <end position="150"/>
    </location>
</feature>
<gene>
    <name evidence="2" type="ORF">D7D94_10405</name>
</gene>
<dbReference type="AlphaFoldDB" id="A0A6I6E5I3"/>
<dbReference type="OrthoDB" id="4570818at2"/>
<proteinExistence type="predicted"/>
<organism evidence="2 3">
    <name type="scientific">Microbacterium oryzae</name>
    <dbReference type="NCBI Taxonomy" id="743009"/>
    <lineage>
        <taxon>Bacteria</taxon>
        <taxon>Bacillati</taxon>
        <taxon>Actinomycetota</taxon>
        <taxon>Actinomycetes</taxon>
        <taxon>Micrococcales</taxon>
        <taxon>Microbacteriaceae</taxon>
        <taxon>Microbacterium</taxon>
    </lineage>
</organism>
<dbReference type="KEGG" id="moj:D7D94_10405"/>
<sequence length="182" mass="18501">MTLIHTFQDLVDQVPDLVQPLIVAAAGAVPFIEGEGAVAVGIMGGIHPATAAVAAMLGNFLCVAALVILSSGARRAIVTRRSARVAAREHAFAGAPTTVAAPPTETAAPSPRRVKFQRAFERYGVPGVSLLGPLLLPTHFTATMLAAAGIGKVRILAWQAVAIAGWTTVIALLIAGAVAAVG</sequence>
<keyword evidence="1" id="KW-0812">Transmembrane</keyword>
<dbReference type="EMBL" id="CP032550">
    <property type="protein sequence ID" value="QGU28037.1"/>
    <property type="molecule type" value="Genomic_DNA"/>
</dbReference>
<evidence type="ECO:0000256" key="1">
    <source>
        <dbReference type="SAM" id="Phobius"/>
    </source>
</evidence>
<reference evidence="2" key="1">
    <citation type="submission" date="2018-09" db="EMBL/GenBank/DDBJ databases">
        <title>Whole genome sequencing of Microbacterium oryzae strain MB-10T.</title>
        <authorList>
            <person name="Das S.K."/>
        </authorList>
    </citation>
    <scope>NUCLEOTIDE SEQUENCE [LARGE SCALE GENOMIC DNA]</scope>
    <source>
        <strain evidence="2">MB-10</strain>
    </source>
</reference>
<feature type="transmembrane region" description="Helical" evidence="1">
    <location>
        <begin position="51"/>
        <end position="72"/>
    </location>
</feature>
<feature type="transmembrane region" description="Helical" evidence="1">
    <location>
        <begin position="156"/>
        <end position="181"/>
    </location>
</feature>
<evidence type="ECO:0000313" key="2">
    <source>
        <dbReference type="EMBL" id="QGU28037.1"/>
    </source>
</evidence>
<accession>A0A6I6E5I3</accession>
<evidence type="ECO:0000313" key="3">
    <source>
        <dbReference type="Proteomes" id="UP000422989"/>
    </source>
</evidence>
<protein>
    <submittedName>
        <fullName evidence="2">Small multidrug efflux protein</fullName>
    </submittedName>
</protein>
<name>A0A6I6E5I3_9MICO</name>